<sequence>MKSKISSPPTFCDIHKNIFTSIVKHVVNIYKDLYIDMMLSAGSVVYPNIAKSEQKRIMFLTLSTVKIKVIKGMSSGTLPKLYKPPGFPFHLSAGVSQQAGIQ</sequence>
<accession>A0A0Q3X381</accession>
<name>A0A0Q3X381_AMAAE</name>
<evidence type="ECO:0000313" key="2">
    <source>
        <dbReference type="Proteomes" id="UP000051836"/>
    </source>
</evidence>
<dbReference type="AlphaFoldDB" id="A0A0Q3X381"/>
<proteinExistence type="predicted"/>
<comment type="caution">
    <text evidence="1">The sequence shown here is derived from an EMBL/GenBank/DDBJ whole genome shotgun (WGS) entry which is preliminary data.</text>
</comment>
<evidence type="ECO:0000313" key="1">
    <source>
        <dbReference type="EMBL" id="KQL56492.1"/>
    </source>
</evidence>
<keyword evidence="2" id="KW-1185">Reference proteome</keyword>
<dbReference type="EMBL" id="LMAW01000433">
    <property type="protein sequence ID" value="KQL56492.1"/>
    <property type="molecule type" value="Genomic_DNA"/>
</dbReference>
<dbReference type="Proteomes" id="UP000051836">
    <property type="component" value="Unassembled WGS sequence"/>
</dbReference>
<reference evidence="1 2" key="1">
    <citation type="submission" date="2015-10" db="EMBL/GenBank/DDBJ databases">
        <authorList>
            <person name="Gilbert D.G."/>
        </authorList>
    </citation>
    <scope>NUCLEOTIDE SEQUENCE [LARGE SCALE GENOMIC DNA]</scope>
    <source>
        <strain evidence="1">FVVF132</strain>
    </source>
</reference>
<organism evidence="1 2">
    <name type="scientific">Amazona aestiva</name>
    <name type="common">Blue-fronted Amazon parrot</name>
    <dbReference type="NCBI Taxonomy" id="12930"/>
    <lineage>
        <taxon>Eukaryota</taxon>
        <taxon>Metazoa</taxon>
        <taxon>Chordata</taxon>
        <taxon>Craniata</taxon>
        <taxon>Vertebrata</taxon>
        <taxon>Euteleostomi</taxon>
        <taxon>Archelosauria</taxon>
        <taxon>Archosauria</taxon>
        <taxon>Dinosauria</taxon>
        <taxon>Saurischia</taxon>
        <taxon>Theropoda</taxon>
        <taxon>Coelurosauria</taxon>
        <taxon>Aves</taxon>
        <taxon>Neognathae</taxon>
        <taxon>Neoaves</taxon>
        <taxon>Telluraves</taxon>
        <taxon>Australaves</taxon>
        <taxon>Psittaciformes</taxon>
        <taxon>Psittacidae</taxon>
        <taxon>Amazona</taxon>
    </lineage>
</organism>
<protein>
    <submittedName>
        <fullName evidence="1">Uncharacterized protein</fullName>
    </submittedName>
</protein>
<dbReference type="Gene3D" id="3.30.420.40">
    <property type="match status" value="1"/>
</dbReference>
<gene>
    <name evidence="1" type="ORF">AAES_25053</name>
</gene>